<reference evidence="1 2" key="1">
    <citation type="journal article" date="2018" name="G3 (Bethesda)">
        <title>Phylogenetic and Phylogenomic Definition of Rhizopus Species.</title>
        <authorList>
            <person name="Gryganskyi A.P."/>
            <person name="Golan J."/>
            <person name="Dolatabadi S."/>
            <person name="Mondo S."/>
            <person name="Robb S."/>
            <person name="Idnurm A."/>
            <person name="Muszewska A."/>
            <person name="Steczkiewicz K."/>
            <person name="Masonjones S."/>
            <person name="Liao H.L."/>
            <person name="Gajdeczka M.T."/>
            <person name="Anike F."/>
            <person name="Vuek A."/>
            <person name="Anishchenko I.M."/>
            <person name="Voigt K."/>
            <person name="de Hoog G.S."/>
            <person name="Smith M.E."/>
            <person name="Heitman J."/>
            <person name="Vilgalys R."/>
            <person name="Stajich J.E."/>
        </authorList>
    </citation>
    <scope>NUCLEOTIDE SEQUENCE [LARGE SCALE GENOMIC DNA]</scope>
    <source>
        <strain evidence="1 2">LSU 92-RS-03</strain>
    </source>
</reference>
<dbReference type="EMBL" id="PJQM01006066">
    <property type="protein sequence ID" value="RCH80316.1"/>
    <property type="molecule type" value="Genomic_DNA"/>
</dbReference>
<organism evidence="1 2">
    <name type="scientific">Rhizopus stolonifer</name>
    <name type="common">Rhizopus nigricans</name>
    <dbReference type="NCBI Taxonomy" id="4846"/>
    <lineage>
        <taxon>Eukaryota</taxon>
        <taxon>Fungi</taxon>
        <taxon>Fungi incertae sedis</taxon>
        <taxon>Mucoromycota</taxon>
        <taxon>Mucoromycotina</taxon>
        <taxon>Mucoromycetes</taxon>
        <taxon>Mucorales</taxon>
        <taxon>Mucorineae</taxon>
        <taxon>Rhizopodaceae</taxon>
        <taxon>Rhizopus</taxon>
    </lineage>
</organism>
<feature type="non-terminal residue" evidence="1">
    <location>
        <position position="1"/>
    </location>
</feature>
<gene>
    <name evidence="1" type="ORF">CU098_001637</name>
</gene>
<keyword evidence="2" id="KW-1185">Reference proteome</keyword>
<dbReference type="OrthoDB" id="5135119at2759"/>
<protein>
    <submittedName>
        <fullName evidence="1">Uncharacterized protein</fullName>
    </submittedName>
</protein>
<dbReference type="AlphaFoldDB" id="A0A367IRQ4"/>
<sequence length="62" mass="7679">DYPRWETRLAEDGLELMVNTKKYFVPLKYSIDRDNEENKIDFYKQNKTLVCQFKLLERKQYL</sequence>
<name>A0A367IRQ4_RHIST</name>
<accession>A0A367IRQ4</accession>
<comment type="caution">
    <text evidence="1">The sequence shown here is derived from an EMBL/GenBank/DDBJ whole genome shotgun (WGS) entry which is preliminary data.</text>
</comment>
<evidence type="ECO:0000313" key="1">
    <source>
        <dbReference type="EMBL" id="RCH80316.1"/>
    </source>
</evidence>
<proteinExistence type="predicted"/>
<evidence type="ECO:0000313" key="2">
    <source>
        <dbReference type="Proteomes" id="UP000253551"/>
    </source>
</evidence>
<dbReference type="Proteomes" id="UP000253551">
    <property type="component" value="Unassembled WGS sequence"/>
</dbReference>